<keyword evidence="2" id="KW-1185">Reference proteome</keyword>
<name>A0A8X6SU11_TRICX</name>
<proteinExistence type="predicted"/>
<protein>
    <submittedName>
        <fullName evidence="1">Uncharacterized protein</fullName>
    </submittedName>
</protein>
<sequence length="115" mass="13083">MGLSVPGLRVQTLWGGRGHQKDLHLHGNPWSETSKFGAMCVVQKSIERNRLALPQRFELSCTAEKYCSYIWFMNTELAELHLINGLTDEAPAAEILNRESYPQRAAPNHRMSQFV</sequence>
<dbReference type="AlphaFoldDB" id="A0A8X6SU11"/>
<organism evidence="1 2">
    <name type="scientific">Trichonephila clavipes</name>
    <name type="common">Golden silk orbweaver</name>
    <name type="synonym">Nephila clavipes</name>
    <dbReference type="NCBI Taxonomy" id="2585209"/>
    <lineage>
        <taxon>Eukaryota</taxon>
        <taxon>Metazoa</taxon>
        <taxon>Ecdysozoa</taxon>
        <taxon>Arthropoda</taxon>
        <taxon>Chelicerata</taxon>
        <taxon>Arachnida</taxon>
        <taxon>Araneae</taxon>
        <taxon>Araneomorphae</taxon>
        <taxon>Entelegynae</taxon>
        <taxon>Araneoidea</taxon>
        <taxon>Nephilidae</taxon>
        <taxon>Trichonephila</taxon>
    </lineage>
</organism>
<gene>
    <name evidence="1" type="ORF">TNCV_1074751</name>
</gene>
<comment type="caution">
    <text evidence="1">The sequence shown here is derived from an EMBL/GenBank/DDBJ whole genome shotgun (WGS) entry which is preliminary data.</text>
</comment>
<dbReference type="EMBL" id="BMAU01021346">
    <property type="protein sequence ID" value="GFY17740.1"/>
    <property type="molecule type" value="Genomic_DNA"/>
</dbReference>
<dbReference type="Proteomes" id="UP000887159">
    <property type="component" value="Unassembled WGS sequence"/>
</dbReference>
<accession>A0A8X6SU11</accession>
<evidence type="ECO:0000313" key="1">
    <source>
        <dbReference type="EMBL" id="GFY17740.1"/>
    </source>
</evidence>
<reference evidence="1" key="1">
    <citation type="submission" date="2020-08" db="EMBL/GenBank/DDBJ databases">
        <title>Multicomponent nature underlies the extraordinary mechanical properties of spider dragline silk.</title>
        <authorList>
            <person name="Kono N."/>
            <person name="Nakamura H."/>
            <person name="Mori M."/>
            <person name="Yoshida Y."/>
            <person name="Ohtoshi R."/>
            <person name="Malay A.D."/>
            <person name="Moran D.A.P."/>
            <person name="Tomita M."/>
            <person name="Numata K."/>
            <person name="Arakawa K."/>
        </authorList>
    </citation>
    <scope>NUCLEOTIDE SEQUENCE</scope>
</reference>
<evidence type="ECO:0000313" key="2">
    <source>
        <dbReference type="Proteomes" id="UP000887159"/>
    </source>
</evidence>